<evidence type="ECO:0000256" key="4">
    <source>
        <dbReference type="RuleBase" id="RU000647"/>
    </source>
</evidence>
<feature type="region of interest" description="Disordered" evidence="5">
    <location>
        <begin position="260"/>
        <end position="299"/>
    </location>
</feature>
<dbReference type="InterPro" id="IPR018106">
    <property type="entry name" value="CAP_CS_N"/>
</dbReference>
<evidence type="ECO:0000256" key="1">
    <source>
        <dbReference type="ARBA" id="ARBA00007659"/>
    </source>
</evidence>
<evidence type="ECO:0000256" key="5">
    <source>
        <dbReference type="SAM" id="MobiDB-lite"/>
    </source>
</evidence>
<dbReference type="SUPFAM" id="SSF101278">
    <property type="entry name" value="N-terminal domain of adenylylcyclase associated protein, CAP"/>
    <property type="match status" value="1"/>
</dbReference>
<evidence type="ECO:0000313" key="8">
    <source>
        <dbReference type="Proteomes" id="UP000285326"/>
    </source>
</evidence>
<dbReference type="InterPro" id="IPR036222">
    <property type="entry name" value="CAP_N_sf"/>
</dbReference>
<dbReference type="Pfam" id="PF01213">
    <property type="entry name" value="CAP_N-CM"/>
    <property type="match status" value="1"/>
</dbReference>
<dbReference type="EMBL" id="MCBS01023419">
    <property type="protein sequence ID" value="RKF75417.1"/>
    <property type="molecule type" value="Genomic_DNA"/>
</dbReference>
<dbReference type="Gene3D" id="2.160.20.70">
    <property type="match status" value="1"/>
</dbReference>
<organism evidence="7 8">
    <name type="scientific">Golovinomyces cichoracearum</name>
    <dbReference type="NCBI Taxonomy" id="62708"/>
    <lineage>
        <taxon>Eukaryota</taxon>
        <taxon>Fungi</taxon>
        <taxon>Dikarya</taxon>
        <taxon>Ascomycota</taxon>
        <taxon>Pezizomycotina</taxon>
        <taxon>Leotiomycetes</taxon>
        <taxon>Erysiphales</taxon>
        <taxon>Erysiphaceae</taxon>
        <taxon>Golovinomyces</taxon>
    </lineage>
</organism>
<dbReference type="Gene3D" id="1.25.40.330">
    <property type="entry name" value="Adenylate cyclase-associated CAP, N-terminal domain"/>
    <property type="match status" value="1"/>
</dbReference>
<proteinExistence type="inferred from homology"/>
<dbReference type="GO" id="GO:0008179">
    <property type="term" value="F:adenylate cyclase binding"/>
    <property type="evidence" value="ECO:0007669"/>
    <property type="project" value="TreeGrafter"/>
</dbReference>
<dbReference type="FunFam" id="2.160.20.70:FF:000008">
    <property type="entry name" value="Adenylyl cyclase-associated protein"/>
    <property type="match status" value="1"/>
</dbReference>
<dbReference type="InterPro" id="IPR013912">
    <property type="entry name" value="Adenylate_cyclase-assoc_CAP_C"/>
</dbReference>
<dbReference type="Pfam" id="PF08603">
    <property type="entry name" value="CAP_C"/>
    <property type="match status" value="1"/>
</dbReference>
<dbReference type="InterPro" id="IPR013992">
    <property type="entry name" value="Adenylate_cyclase-assoc_CAP_N"/>
</dbReference>
<feature type="region of interest" description="Disordered" evidence="5">
    <location>
        <begin position="334"/>
        <end position="383"/>
    </location>
</feature>
<dbReference type="PROSITE" id="PS01088">
    <property type="entry name" value="CAP_1"/>
    <property type="match status" value="1"/>
</dbReference>
<dbReference type="GO" id="GO:0019933">
    <property type="term" value="P:cAMP-mediated signaling"/>
    <property type="evidence" value="ECO:0007669"/>
    <property type="project" value="TreeGrafter"/>
</dbReference>
<feature type="region of interest" description="Disordered" evidence="5">
    <location>
        <begin position="31"/>
        <end position="63"/>
    </location>
</feature>
<dbReference type="InterPro" id="IPR017901">
    <property type="entry name" value="C-CAP_CF_C-like"/>
</dbReference>
<dbReference type="GO" id="GO:0007015">
    <property type="term" value="P:actin filament organization"/>
    <property type="evidence" value="ECO:0007669"/>
    <property type="project" value="TreeGrafter"/>
</dbReference>
<sequence length="541" mass="59467">MATPPGTGNMHNLTTLIKRLEAATSRLEDMASMTIPPSNTNRATVSSPTGPKNTLPESNAEESKIIPEALPESVEGFDAFISGPVQSFVNISNELGGPISEQARSLLNAFYGQRKFIFITTKAKKPDMSSAIFMELLKPLQESITAVSEIRDSNRGSPVFNQLSAVSESIGFLAWITVEPKPRNHIDEFYGSAQYWGNRVIKEFKEKNKRSDLHRDPKQVEWTQMYYQVFKSLSEYVQETFPSGILWNPQGIPAEEATKVVDSTSMSPTATKKKNTAGSIPPPPPPGPAPPPIKLDNELKDGLSKKTSTLDAVFSELNKGSEITKRLNKVNVDQMTHKNTSLRAGSTVLTRSNSNTSEYSPKRSKSSAPGKKPKPENMRTKKPAIKKLEGNKWFIENIEEESEPIRIDVSITQSILISRCKKSTIIIQGKANAISVDNSHRLSLIIDSLVSSVDVIKSSSFAIQVLGSLPTVLIDSVDGAQIYLGKESMGVGIFSSQSTGININFESNEKEDEYKEVPIPSQIRTWIEEGNVKSEIVEHAG</sequence>
<comment type="function">
    <text evidence="2">The N-terminal domain binds to adenylyl cyclase, thereby enabling adenylyl cyclase to be activated by upstream regulatory signals, such as Ras. The C-terminal domain is required for normal cellular morphology and growth control.</text>
</comment>
<name>A0A420ILL6_9PEZI</name>
<comment type="similarity">
    <text evidence="1 4">Belongs to the CAP family.</text>
</comment>
<gene>
    <name evidence="7" type="ORF">GcM1_234097</name>
</gene>
<evidence type="ECO:0000259" key="6">
    <source>
        <dbReference type="PROSITE" id="PS51329"/>
    </source>
</evidence>
<dbReference type="AlphaFoldDB" id="A0A420ILL6"/>
<dbReference type="Pfam" id="PF21938">
    <property type="entry name" value="CAP_N"/>
    <property type="match status" value="1"/>
</dbReference>
<dbReference type="InterPro" id="IPR006599">
    <property type="entry name" value="CARP_motif"/>
</dbReference>
<dbReference type="PANTHER" id="PTHR10652:SF0">
    <property type="entry name" value="ADENYLYL CYCLASE-ASSOCIATED PROTEIN"/>
    <property type="match status" value="1"/>
</dbReference>
<evidence type="ECO:0000313" key="7">
    <source>
        <dbReference type="EMBL" id="RKF75417.1"/>
    </source>
</evidence>
<dbReference type="InterPro" id="IPR036223">
    <property type="entry name" value="CAP_C_sf"/>
</dbReference>
<feature type="compositionally biased region" description="Pro residues" evidence="5">
    <location>
        <begin position="280"/>
        <end position="293"/>
    </location>
</feature>
<dbReference type="SUPFAM" id="SSF69340">
    <property type="entry name" value="C-terminal domain of adenylylcyclase associated protein"/>
    <property type="match status" value="1"/>
</dbReference>
<dbReference type="InterPro" id="IPR016098">
    <property type="entry name" value="CAP/MinC_C"/>
</dbReference>
<dbReference type="GO" id="GO:0005737">
    <property type="term" value="C:cytoplasm"/>
    <property type="evidence" value="ECO:0007669"/>
    <property type="project" value="TreeGrafter"/>
</dbReference>
<dbReference type="SMART" id="SM00673">
    <property type="entry name" value="CARP"/>
    <property type="match status" value="2"/>
</dbReference>
<dbReference type="InterPro" id="IPR001837">
    <property type="entry name" value="Adenylate_cyclase-assoc_CAP"/>
</dbReference>
<feature type="compositionally biased region" description="Polar residues" evidence="5">
    <location>
        <begin position="334"/>
        <end position="359"/>
    </location>
</feature>
<comment type="caution">
    <text evidence="7">The sequence shown here is derived from an EMBL/GenBank/DDBJ whole genome shotgun (WGS) entry which is preliminary data.</text>
</comment>
<accession>A0A420ILL6</accession>
<dbReference type="InterPro" id="IPR053950">
    <property type="entry name" value="CAP_N"/>
</dbReference>
<dbReference type="FunFam" id="1.25.40.330:FF:000001">
    <property type="entry name" value="Adenylyl cyclase-associated protein"/>
    <property type="match status" value="1"/>
</dbReference>
<evidence type="ECO:0000256" key="2">
    <source>
        <dbReference type="ARBA" id="ARBA00054756"/>
    </source>
</evidence>
<reference evidence="7 8" key="1">
    <citation type="journal article" date="2018" name="BMC Genomics">
        <title>Comparative genome analyses reveal sequence features reflecting distinct modes of host-adaptation between dicot and monocot powdery mildew.</title>
        <authorList>
            <person name="Wu Y."/>
            <person name="Ma X."/>
            <person name="Pan Z."/>
            <person name="Kale S.D."/>
            <person name="Song Y."/>
            <person name="King H."/>
            <person name="Zhang Q."/>
            <person name="Presley C."/>
            <person name="Deng X."/>
            <person name="Wei C.I."/>
            <person name="Xiao S."/>
        </authorList>
    </citation>
    <scope>NUCLEOTIDE SEQUENCE [LARGE SCALE GENOMIC DNA]</scope>
    <source>
        <strain evidence="7">UMSG1</strain>
    </source>
</reference>
<evidence type="ECO:0000256" key="3">
    <source>
        <dbReference type="ARBA" id="ARBA00072052"/>
    </source>
</evidence>
<feature type="compositionally biased region" description="Polar residues" evidence="5">
    <location>
        <begin position="35"/>
        <end position="57"/>
    </location>
</feature>
<dbReference type="Proteomes" id="UP000285326">
    <property type="component" value="Unassembled WGS sequence"/>
</dbReference>
<dbReference type="GO" id="GO:0003779">
    <property type="term" value="F:actin binding"/>
    <property type="evidence" value="ECO:0007669"/>
    <property type="project" value="InterPro"/>
</dbReference>
<dbReference type="PANTHER" id="PTHR10652">
    <property type="entry name" value="ADENYLYL CYCLASE-ASSOCIATED PROTEIN"/>
    <property type="match status" value="1"/>
</dbReference>
<feature type="compositionally biased region" description="Polar residues" evidence="5">
    <location>
        <begin position="261"/>
        <end position="270"/>
    </location>
</feature>
<feature type="domain" description="C-CAP/cofactor C-like" evidence="6">
    <location>
        <begin position="382"/>
        <end position="519"/>
    </location>
</feature>
<dbReference type="PROSITE" id="PS51329">
    <property type="entry name" value="C_CAP_COFACTOR_C"/>
    <property type="match status" value="1"/>
</dbReference>
<protein>
    <recommendedName>
        <fullName evidence="3 4">Adenylyl cyclase-associated protein</fullName>
    </recommendedName>
</protein>